<feature type="compositionally biased region" description="Polar residues" evidence="2">
    <location>
        <begin position="130"/>
        <end position="152"/>
    </location>
</feature>
<feature type="domain" description="C2H2-type" evidence="3">
    <location>
        <begin position="99"/>
        <end position="126"/>
    </location>
</feature>
<dbReference type="Proteomes" id="UP001454036">
    <property type="component" value="Unassembled WGS sequence"/>
</dbReference>
<dbReference type="Pfam" id="PF13912">
    <property type="entry name" value="zf-C2H2_6"/>
    <property type="match status" value="4"/>
</dbReference>
<evidence type="ECO:0000259" key="3">
    <source>
        <dbReference type="PROSITE" id="PS50157"/>
    </source>
</evidence>
<keyword evidence="1" id="KW-0863">Zinc-finger</keyword>
<dbReference type="PANTHER" id="PTHR46869">
    <property type="entry name" value="C2H2-LIKE ZINC FINGER PROTEIN"/>
    <property type="match status" value="1"/>
</dbReference>
<feature type="domain" description="C2H2-type" evidence="3">
    <location>
        <begin position="359"/>
        <end position="381"/>
    </location>
</feature>
<proteinExistence type="predicted"/>
<dbReference type="InterPro" id="IPR013087">
    <property type="entry name" value="Znf_C2H2_type"/>
</dbReference>
<dbReference type="Gene3D" id="3.30.160.60">
    <property type="entry name" value="Classic Zinc Finger"/>
    <property type="match status" value="1"/>
</dbReference>
<feature type="region of interest" description="Disordered" evidence="2">
    <location>
        <begin position="130"/>
        <end position="164"/>
    </location>
</feature>
<organism evidence="4 5">
    <name type="scientific">Lithospermum erythrorhizon</name>
    <name type="common">Purple gromwell</name>
    <name type="synonym">Lithospermum officinale var. erythrorhizon</name>
    <dbReference type="NCBI Taxonomy" id="34254"/>
    <lineage>
        <taxon>Eukaryota</taxon>
        <taxon>Viridiplantae</taxon>
        <taxon>Streptophyta</taxon>
        <taxon>Embryophyta</taxon>
        <taxon>Tracheophyta</taxon>
        <taxon>Spermatophyta</taxon>
        <taxon>Magnoliopsida</taxon>
        <taxon>eudicotyledons</taxon>
        <taxon>Gunneridae</taxon>
        <taxon>Pentapetalae</taxon>
        <taxon>asterids</taxon>
        <taxon>lamiids</taxon>
        <taxon>Boraginales</taxon>
        <taxon>Boraginaceae</taxon>
        <taxon>Boraginoideae</taxon>
        <taxon>Lithospermeae</taxon>
        <taxon>Lithospermum</taxon>
    </lineage>
</organism>
<dbReference type="EMBL" id="BAABME010000911">
    <property type="protein sequence ID" value="GAA0146317.1"/>
    <property type="molecule type" value="Genomic_DNA"/>
</dbReference>
<name>A0AAV3P3U0_LITER</name>
<gene>
    <name evidence="4" type="ORF">LIER_06304</name>
</gene>
<feature type="domain" description="C2H2-type" evidence="3">
    <location>
        <begin position="284"/>
        <end position="311"/>
    </location>
</feature>
<sequence>MEKDQELKHACKFCNKSFHSGRSLGGHMRTHLISSSEPDEKGHYGKKLPPLISQEFNGEKKKNYHSIDSSNICYSLRENPKKTNKCVKSREDDTLLPNMICKECGKSYQSWKALFGHMKCHSDKVPNNLRGNSFDSSNQKDIIDNQSDNEASAMNKKKRSRRVKKKLENLNVFNASSSSPCVSDIDQEPEEAAMSLLLLSRDAGIPGNWQNTKTSEAQEIDTSENCIDKSIEMGSDKIQKKGNSSKRKCINLHDPSMAANYPKKHCNSEAEIDFTDGFEKKNSFECTSCNRKFHSFQALGGHRASHKRTKGCFSSKIDCSENSTETELSPNPTAESSKLIKYCKQKSDTDHESRKSKIHECPICFKVFSSGQALGGHKRSHLIAEAKSNQSTLIQKSTKDKRDFLDLNFPPPDEEESNELVGFQKWWMPSSHKQEQLVRML</sequence>
<dbReference type="SMART" id="SM00355">
    <property type="entry name" value="ZnF_C2H2"/>
    <property type="match status" value="4"/>
</dbReference>
<accession>A0AAV3P3U0</accession>
<evidence type="ECO:0000313" key="4">
    <source>
        <dbReference type="EMBL" id="GAA0146317.1"/>
    </source>
</evidence>
<feature type="domain" description="C2H2-type" evidence="3">
    <location>
        <begin position="9"/>
        <end position="31"/>
    </location>
</feature>
<reference evidence="4 5" key="1">
    <citation type="submission" date="2024-01" db="EMBL/GenBank/DDBJ databases">
        <title>The complete chloroplast genome sequence of Lithospermum erythrorhizon: insights into the phylogenetic relationship among Boraginaceae species and the maternal lineages of purple gromwells.</title>
        <authorList>
            <person name="Okada T."/>
            <person name="Watanabe K."/>
        </authorList>
    </citation>
    <scope>NUCLEOTIDE SEQUENCE [LARGE SCALE GENOMIC DNA]</scope>
</reference>
<dbReference type="PROSITE" id="PS00028">
    <property type="entry name" value="ZINC_FINGER_C2H2_1"/>
    <property type="match status" value="4"/>
</dbReference>
<comment type="caution">
    <text evidence="4">The sequence shown here is derived from an EMBL/GenBank/DDBJ whole genome shotgun (WGS) entry which is preliminary data.</text>
</comment>
<dbReference type="PROSITE" id="PS50157">
    <property type="entry name" value="ZINC_FINGER_C2H2_2"/>
    <property type="match status" value="4"/>
</dbReference>
<evidence type="ECO:0000313" key="5">
    <source>
        <dbReference type="Proteomes" id="UP001454036"/>
    </source>
</evidence>
<dbReference type="GO" id="GO:0008270">
    <property type="term" value="F:zinc ion binding"/>
    <property type="evidence" value="ECO:0007669"/>
    <property type="project" value="UniProtKB-KW"/>
</dbReference>
<dbReference type="AlphaFoldDB" id="A0AAV3P3U0"/>
<dbReference type="SUPFAM" id="SSF57667">
    <property type="entry name" value="beta-beta-alpha zinc fingers"/>
    <property type="match status" value="2"/>
</dbReference>
<evidence type="ECO:0000256" key="1">
    <source>
        <dbReference type="PROSITE-ProRule" id="PRU00042"/>
    </source>
</evidence>
<evidence type="ECO:0000256" key="2">
    <source>
        <dbReference type="SAM" id="MobiDB-lite"/>
    </source>
</evidence>
<dbReference type="PANTHER" id="PTHR46869:SF6">
    <property type="entry name" value="C2H2-TYPE DOMAIN-CONTAINING PROTEIN"/>
    <property type="match status" value="1"/>
</dbReference>
<keyword evidence="1" id="KW-0479">Metal-binding</keyword>
<feature type="compositionally biased region" description="Basic residues" evidence="2">
    <location>
        <begin position="155"/>
        <end position="164"/>
    </location>
</feature>
<keyword evidence="5" id="KW-1185">Reference proteome</keyword>
<protein>
    <recommendedName>
        <fullName evidence="3">C2H2-type domain-containing protein</fullName>
    </recommendedName>
</protein>
<dbReference type="InterPro" id="IPR036236">
    <property type="entry name" value="Znf_C2H2_sf"/>
</dbReference>
<keyword evidence="1" id="KW-0862">Zinc</keyword>